<protein>
    <recommendedName>
        <fullName evidence="3">Lipoprotein</fullName>
    </recommendedName>
</protein>
<comment type="caution">
    <text evidence="1">The sequence shown here is derived from an EMBL/GenBank/DDBJ whole genome shotgun (WGS) entry which is preliminary data.</text>
</comment>
<dbReference type="RefSeq" id="WP_034241441.1">
    <property type="nucleotide sequence ID" value="NZ_AQRA01000004.1"/>
</dbReference>
<accession>A0A023BV84</accession>
<dbReference type="STRING" id="1317122.ATO12_13590"/>
<sequence>MKKITIVLLITIFFSCKGKKDYISDPDDIVSIQKLVNEVFEKDKEVYYFSLSSAERLRGTLSSIYFTYKFKDTYFNQTYDVQSNTFSDPVKKSRDYKKGFKIGDLDLTAIPERYMEALQILEDKKLLKEDKLYYLDSWDYRIDRKGEVYVDFTLNFYVSSNTHGRVRTTTYDSHNFTIKNNQLKLRK</sequence>
<organism evidence="1 2">
    <name type="scientific">Aquimarina atlantica</name>
    <dbReference type="NCBI Taxonomy" id="1317122"/>
    <lineage>
        <taxon>Bacteria</taxon>
        <taxon>Pseudomonadati</taxon>
        <taxon>Bacteroidota</taxon>
        <taxon>Flavobacteriia</taxon>
        <taxon>Flavobacteriales</taxon>
        <taxon>Flavobacteriaceae</taxon>
        <taxon>Aquimarina</taxon>
    </lineage>
</organism>
<dbReference type="OrthoDB" id="1439074at2"/>
<proteinExistence type="predicted"/>
<evidence type="ECO:0000313" key="2">
    <source>
        <dbReference type="Proteomes" id="UP000023541"/>
    </source>
</evidence>
<dbReference type="eggNOG" id="ENOG5034B2M">
    <property type="taxonomic scope" value="Bacteria"/>
</dbReference>
<dbReference type="AlphaFoldDB" id="A0A023BV84"/>
<gene>
    <name evidence="1" type="ORF">ATO12_13590</name>
</gene>
<reference evidence="1 2" key="1">
    <citation type="submission" date="2014-04" db="EMBL/GenBank/DDBJ databases">
        <title>Aquimarina sp. 22II-S11-z7 Genome Sequencing.</title>
        <authorList>
            <person name="Lai Q."/>
        </authorList>
    </citation>
    <scope>NUCLEOTIDE SEQUENCE [LARGE SCALE GENOMIC DNA]</scope>
    <source>
        <strain evidence="1 2">22II-S11-z7</strain>
    </source>
</reference>
<dbReference type="EMBL" id="AQRA01000004">
    <property type="protein sequence ID" value="EZH73911.1"/>
    <property type="molecule type" value="Genomic_DNA"/>
</dbReference>
<name>A0A023BV84_9FLAO</name>
<dbReference type="Proteomes" id="UP000023541">
    <property type="component" value="Unassembled WGS sequence"/>
</dbReference>
<evidence type="ECO:0000313" key="1">
    <source>
        <dbReference type="EMBL" id="EZH73911.1"/>
    </source>
</evidence>
<keyword evidence="2" id="KW-1185">Reference proteome</keyword>
<dbReference type="PROSITE" id="PS51257">
    <property type="entry name" value="PROKAR_LIPOPROTEIN"/>
    <property type="match status" value="1"/>
</dbReference>
<evidence type="ECO:0008006" key="3">
    <source>
        <dbReference type="Google" id="ProtNLM"/>
    </source>
</evidence>